<dbReference type="PANTHER" id="PTHR13815">
    <property type="entry name" value="GOLGIN-84"/>
    <property type="match status" value="1"/>
</dbReference>
<evidence type="ECO:0008006" key="11">
    <source>
        <dbReference type="Google" id="ProtNLM"/>
    </source>
</evidence>
<keyword evidence="10" id="KW-1185">Reference proteome</keyword>
<evidence type="ECO:0000256" key="5">
    <source>
        <dbReference type="ARBA" id="ARBA00023054"/>
    </source>
</evidence>
<evidence type="ECO:0000256" key="2">
    <source>
        <dbReference type="ARBA" id="ARBA00022692"/>
    </source>
</evidence>
<evidence type="ECO:0000313" key="9">
    <source>
        <dbReference type="EnsemblPlants" id="Kaladp0278s0012.1.v1.1"/>
    </source>
</evidence>
<keyword evidence="2" id="KW-0812">Transmembrane</keyword>
<feature type="compositionally biased region" description="Polar residues" evidence="8">
    <location>
        <begin position="104"/>
        <end position="114"/>
    </location>
</feature>
<keyword evidence="3" id="KW-1133">Transmembrane helix</keyword>
<dbReference type="Gramene" id="Kaladp0278s0012.1.v1.1">
    <property type="protein sequence ID" value="Kaladp0278s0012.1.v1.1"/>
    <property type="gene ID" value="Kaladp0278s0012.v1.1"/>
</dbReference>
<evidence type="ECO:0000256" key="3">
    <source>
        <dbReference type="ARBA" id="ARBA00022989"/>
    </source>
</evidence>
<feature type="compositionally biased region" description="Polar residues" evidence="8">
    <location>
        <begin position="129"/>
        <end position="145"/>
    </location>
</feature>
<evidence type="ECO:0000256" key="4">
    <source>
        <dbReference type="ARBA" id="ARBA00023034"/>
    </source>
</evidence>
<dbReference type="AlphaFoldDB" id="A0A7N0V9A8"/>
<evidence type="ECO:0000256" key="8">
    <source>
        <dbReference type="SAM" id="MobiDB-lite"/>
    </source>
</evidence>
<sequence length="522" mass="57397">MSGWISSKLKAAENLLQQIDQQAAGTLGKGDVQKSNELLPSSENPSRSGDYVPLKDQLKKKSQDNHNDEQKRGRPSAHLATTSRTTLTDNDTIELLRGPKKQISPGSANRSNGASAVRSVQRYARRAPTATSKSATAVENNSKGDSSGVRAGAEKLLLQTRTDIRDLDGTLSNADVSRAVELLPETSYSQSIHSDANAVQGKVSSMTSLLDEKNQKKDIPVDRSSNEAANVSTIESKTISSEKQLLPVEEVSSTNLGAGTSTSPTSDGLKRSSGSFTEDERSDSDIDSSSSSDSESEREREERRRRKQKILAEKAAAVAAEALKERENLVARLEGEKQSLEKILEERAKQQAQEASELQSAMMETMEAADLEKEKHNKTRMEALTRVSKLEIANADLGKSLVAAQWNLEVEANRVAEISRLIQLKELTLEELVKRISATRQTVRSADQLAAPHGAELEREILEAEYSHISGKTEHLQDKAKKLEADIELLKYEIENPSEVEHELMRRLGQMTDHLIQKQAQV</sequence>
<dbReference type="GO" id="GO:0000139">
    <property type="term" value="C:Golgi membrane"/>
    <property type="evidence" value="ECO:0007669"/>
    <property type="project" value="UniProtKB-SubCell"/>
</dbReference>
<feature type="region of interest" description="Disordered" evidence="8">
    <location>
        <begin position="207"/>
        <end position="307"/>
    </location>
</feature>
<protein>
    <recommendedName>
        <fullName evidence="11">Golgin candidate 2</fullName>
    </recommendedName>
</protein>
<keyword evidence="6" id="KW-0472">Membrane</keyword>
<dbReference type="InterPro" id="IPR019177">
    <property type="entry name" value="Golgin_subfamily_A_member_5"/>
</dbReference>
<evidence type="ECO:0000256" key="6">
    <source>
        <dbReference type="ARBA" id="ARBA00023136"/>
    </source>
</evidence>
<dbReference type="GO" id="GO:0007030">
    <property type="term" value="P:Golgi organization"/>
    <property type="evidence" value="ECO:0007669"/>
    <property type="project" value="InterPro"/>
</dbReference>
<feature type="compositionally biased region" description="Polar residues" evidence="8">
    <location>
        <begin position="226"/>
        <end position="243"/>
    </location>
</feature>
<name>A0A7N0V9A8_KALFE</name>
<dbReference type="Proteomes" id="UP000594263">
    <property type="component" value="Unplaced"/>
</dbReference>
<comment type="subcellular location">
    <subcellularLocation>
        <location evidence="1">Golgi apparatus membrane</location>
    </subcellularLocation>
</comment>
<feature type="coiled-coil region" evidence="7">
    <location>
        <begin position="312"/>
        <end position="361"/>
    </location>
</feature>
<evidence type="ECO:0000256" key="1">
    <source>
        <dbReference type="ARBA" id="ARBA00004394"/>
    </source>
</evidence>
<feature type="compositionally biased region" description="Basic and acidic residues" evidence="8">
    <location>
        <begin position="210"/>
        <end position="225"/>
    </location>
</feature>
<dbReference type="PANTHER" id="PTHR13815:SF5">
    <property type="entry name" value="GOLGIN CANDIDATE 2"/>
    <property type="match status" value="1"/>
</dbReference>
<keyword evidence="4" id="KW-0333">Golgi apparatus</keyword>
<evidence type="ECO:0000256" key="7">
    <source>
        <dbReference type="SAM" id="Coils"/>
    </source>
</evidence>
<feature type="compositionally biased region" description="Polar residues" evidence="8">
    <location>
        <begin position="251"/>
        <end position="276"/>
    </location>
</feature>
<feature type="compositionally biased region" description="Basic and acidic residues" evidence="8">
    <location>
        <begin position="56"/>
        <end position="72"/>
    </location>
</feature>
<dbReference type="GO" id="GO:0000301">
    <property type="term" value="P:retrograde transport, vesicle recycling within Golgi"/>
    <property type="evidence" value="ECO:0007669"/>
    <property type="project" value="TreeGrafter"/>
</dbReference>
<proteinExistence type="predicted"/>
<dbReference type="GO" id="GO:0031985">
    <property type="term" value="C:Golgi cisterna"/>
    <property type="evidence" value="ECO:0007669"/>
    <property type="project" value="TreeGrafter"/>
</dbReference>
<dbReference type="EnsemblPlants" id="Kaladp0278s0012.1.v1.1">
    <property type="protein sequence ID" value="Kaladp0278s0012.1.v1.1"/>
    <property type="gene ID" value="Kaladp0278s0012.v1.1"/>
</dbReference>
<organism evidence="9 10">
    <name type="scientific">Kalanchoe fedtschenkoi</name>
    <name type="common">Lavender scallops</name>
    <name type="synonym">South American air plant</name>
    <dbReference type="NCBI Taxonomy" id="63787"/>
    <lineage>
        <taxon>Eukaryota</taxon>
        <taxon>Viridiplantae</taxon>
        <taxon>Streptophyta</taxon>
        <taxon>Embryophyta</taxon>
        <taxon>Tracheophyta</taxon>
        <taxon>Spermatophyta</taxon>
        <taxon>Magnoliopsida</taxon>
        <taxon>eudicotyledons</taxon>
        <taxon>Gunneridae</taxon>
        <taxon>Pentapetalae</taxon>
        <taxon>Saxifragales</taxon>
        <taxon>Crassulaceae</taxon>
        <taxon>Kalanchoe</taxon>
    </lineage>
</organism>
<evidence type="ECO:0000313" key="10">
    <source>
        <dbReference type="Proteomes" id="UP000594263"/>
    </source>
</evidence>
<feature type="compositionally biased region" description="Low complexity" evidence="8">
    <location>
        <begin position="76"/>
        <end position="90"/>
    </location>
</feature>
<accession>A0A7N0V9A8</accession>
<feature type="region of interest" description="Disordered" evidence="8">
    <location>
        <begin position="26"/>
        <end position="151"/>
    </location>
</feature>
<reference evidence="9" key="1">
    <citation type="submission" date="2021-01" db="UniProtKB">
        <authorList>
            <consortium name="EnsemblPlants"/>
        </authorList>
    </citation>
    <scope>IDENTIFICATION</scope>
</reference>
<feature type="compositionally biased region" description="Polar residues" evidence="8">
    <location>
        <begin position="33"/>
        <end position="47"/>
    </location>
</feature>
<keyword evidence="5 7" id="KW-0175">Coiled coil</keyword>